<dbReference type="NCBIfam" id="NF009557">
    <property type="entry name" value="PRK13009.1"/>
    <property type="match status" value="1"/>
</dbReference>
<dbReference type="Gene3D" id="3.30.70.360">
    <property type="match status" value="1"/>
</dbReference>
<dbReference type="SUPFAM" id="SSF55031">
    <property type="entry name" value="Bacterial exopeptidase dimerisation domain"/>
    <property type="match status" value="1"/>
</dbReference>
<evidence type="ECO:0000256" key="10">
    <source>
        <dbReference type="ARBA" id="ARBA00022915"/>
    </source>
</evidence>
<dbReference type="InterPro" id="IPR005941">
    <property type="entry name" value="DapE_proteobac"/>
</dbReference>
<evidence type="ECO:0000256" key="1">
    <source>
        <dbReference type="ARBA" id="ARBA00005130"/>
    </source>
</evidence>
<dbReference type="SUPFAM" id="SSF53187">
    <property type="entry name" value="Zn-dependent exopeptidases"/>
    <property type="match status" value="1"/>
</dbReference>
<comment type="subunit">
    <text evidence="3">Homodimer.</text>
</comment>
<evidence type="ECO:0000256" key="14">
    <source>
        <dbReference type="NCBIfam" id="TIGR01246"/>
    </source>
</evidence>
<keyword evidence="12" id="KW-0170">Cobalt</keyword>
<evidence type="ECO:0000256" key="3">
    <source>
        <dbReference type="ARBA" id="ARBA00011738"/>
    </source>
</evidence>
<keyword evidence="8 16" id="KW-0378">Hydrolase</keyword>
<evidence type="ECO:0000256" key="8">
    <source>
        <dbReference type="ARBA" id="ARBA00022801"/>
    </source>
</evidence>
<keyword evidence="6" id="KW-0028">Amino-acid biosynthesis</keyword>
<keyword evidence="11" id="KW-0457">Lysine biosynthesis</keyword>
<evidence type="ECO:0000256" key="4">
    <source>
        <dbReference type="ARBA" id="ARBA00011921"/>
    </source>
</evidence>
<dbReference type="InterPro" id="IPR036264">
    <property type="entry name" value="Bact_exopeptidase_dim_dom"/>
</dbReference>
<protein>
    <recommendedName>
        <fullName evidence="5 14">Succinyl-diaminopimelate desuccinylase</fullName>
        <ecNumber evidence="4 14">3.5.1.18</ecNumber>
    </recommendedName>
</protein>
<sequence>MEKVSASFCHSLSSLNYARELIACKSVTPDDNGCQSLIARHLSQAGFLCQRYVVNGVSNLIARWGTGSEHFAFCGHTDVVAPGPLEQWHTEPFTPVCRDNILFGRGAADMKSGIAAMLAATERAIPEMNPDAYSFWWLVTSDEEGEALCGTQWMKAQLDKQNIQLSACLIGEPSASKASGDTIKVGRRGALSGTIDVAGKQGHVAYPHSCHNAIHTASDIIQALTGYTWSTGSADFPGTTVQITHLDTGTFVDNLVPGTARIEFNVRYDATFTNDSLIQLLTKLIKGVSNNTDIHWSRPCSPYLTEPKNNGCWLGRCERAIVNTTGKYPLLSTAGGTSDGRFFDASTQVIELGVPNHTIHQANESVHVSDIITLEDIYTDLLLAL</sequence>
<dbReference type="EMBL" id="JABBXD010000012">
    <property type="protein sequence ID" value="MBD3587284.1"/>
    <property type="molecule type" value="Genomic_DNA"/>
</dbReference>
<evidence type="ECO:0000256" key="7">
    <source>
        <dbReference type="ARBA" id="ARBA00022723"/>
    </source>
</evidence>
<dbReference type="InterPro" id="IPR050072">
    <property type="entry name" value="Peptidase_M20A"/>
</dbReference>
<accession>A0ABR8LT29</accession>
<evidence type="ECO:0000259" key="15">
    <source>
        <dbReference type="Pfam" id="PF07687"/>
    </source>
</evidence>
<comment type="pathway">
    <text evidence="1">Amino-acid biosynthesis; L-lysine biosynthesis via DAP pathway; LL-2,6-diaminopimelate from (S)-tetrahydrodipicolinate (succinylase route): step 3/3.</text>
</comment>
<keyword evidence="7" id="KW-0479">Metal-binding</keyword>
<keyword evidence="9" id="KW-0862">Zinc</keyword>
<keyword evidence="10" id="KW-0220">Diaminopimelate biosynthesis</keyword>
<comment type="similarity">
    <text evidence="2">Belongs to the peptidase M20A family. DapE subfamily.</text>
</comment>
<name>A0ABR8LT29_9ALTE</name>
<dbReference type="InterPro" id="IPR011650">
    <property type="entry name" value="Peptidase_M20_dimer"/>
</dbReference>
<dbReference type="Gene3D" id="3.40.630.10">
    <property type="entry name" value="Zn peptidases"/>
    <property type="match status" value="2"/>
</dbReference>
<dbReference type="Proteomes" id="UP000624419">
    <property type="component" value="Unassembled WGS sequence"/>
</dbReference>
<dbReference type="GO" id="GO:0009014">
    <property type="term" value="F:succinyl-diaminopimelate desuccinylase activity"/>
    <property type="evidence" value="ECO:0007669"/>
    <property type="project" value="UniProtKB-EC"/>
</dbReference>
<evidence type="ECO:0000256" key="9">
    <source>
        <dbReference type="ARBA" id="ARBA00022833"/>
    </source>
</evidence>
<feature type="domain" description="Peptidase M20 dimerisation" evidence="15">
    <location>
        <begin position="185"/>
        <end position="287"/>
    </location>
</feature>
<dbReference type="Pfam" id="PF01546">
    <property type="entry name" value="Peptidase_M20"/>
    <property type="match status" value="1"/>
</dbReference>
<keyword evidence="17" id="KW-1185">Reference proteome</keyword>
<dbReference type="NCBIfam" id="TIGR01246">
    <property type="entry name" value="dapE_proteo"/>
    <property type="match status" value="1"/>
</dbReference>
<dbReference type="InterPro" id="IPR002933">
    <property type="entry name" value="Peptidase_M20"/>
</dbReference>
<dbReference type="EC" id="3.5.1.18" evidence="4 14"/>
<reference evidence="16 17" key="1">
    <citation type="submission" date="2020-04" db="EMBL/GenBank/DDBJ databases">
        <title>Salinimonas sp. HHU 13199.</title>
        <authorList>
            <person name="Cui X."/>
            <person name="Zhang D."/>
        </authorList>
    </citation>
    <scope>NUCLEOTIDE SEQUENCE [LARGE SCALE GENOMIC DNA]</scope>
    <source>
        <strain evidence="16 17">HHU 13199</strain>
    </source>
</reference>
<evidence type="ECO:0000313" key="16">
    <source>
        <dbReference type="EMBL" id="MBD3587284.1"/>
    </source>
</evidence>
<gene>
    <name evidence="16" type="primary">dapE</name>
    <name evidence="16" type="ORF">HHX48_16230</name>
</gene>
<evidence type="ECO:0000313" key="17">
    <source>
        <dbReference type="Proteomes" id="UP000624419"/>
    </source>
</evidence>
<evidence type="ECO:0000256" key="11">
    <source>
        <dbReference type="ARBA" id="ARBA00023154"/>
    </source>
</evidence>
<dbReference type="RefSeq" id="WP_191026378.1">
    <property type="nucleotide sequence ID" value="NZ_JABBXD010000012.1"/>
</dbReference>
<evidence type="ECO:0000256" key="5">
    <source>
        <dbReference type="ARBA" id="ARBA00022391"/>
    </source>
</evidence>
<proteinExistence type="inferred from homology"/>
<dbReference type="Pfam" id="PF07687">
    <property type="entry name" value="M20_dimer"/>
    <property type="match status" value="1"/>
</dbReference>
<dbReference type="PANTHER" id="PTHR43808">
    <property type="entry name" value="ACETYLORNITHINE DEACETYLASE"/>
    <property type="match status" value="1"/>
</dbReference>
<organism evidence="16 17">
    <name type="scientific">Salinimonas profundi</name>
    <dbReference type="NCBI Taxonomy" id="2729140"/>
    <lineage>
        <taxon>Bacteria</taxon>
        <taxon>Pseudomonadati</taxon>
        <taxon>Pseudomonadota</taxon>
        <taxon>Gammaproteobacteria</taxon>
        <taxon>Alteromonadales</taxon>
        <taxon>Alteromonadaceae</taxon>
        <taxon>Alteromonas/Salinimonas group</taxon>
        <taxon>Salinimonas</taxon>
    </lineage>
</organism>
<evidence type="ECO:0000256" key="2">
    <source>
        <dbReference type="ARBA" id="ARBA00006746"/>
    </source>
</evidence>
<evidence type="ECO:0000256" key="6">
    <source>
        <dbReference type="ARBA" id="ARBA00022605"/>
    </source>
</evidence>
<evidence type="ECO:0000256" key="12">
    <source>
        <dbReference type="ARBA" id="ARBA00023285"/>
    </source>
</evidence>
<evidence type="ECO:0000256" key="13">
    <source>
        <dbReference type="ARBA" id="ARBA00051301"/>
    </source>
</evidence>
<comment type="caution">
    <text evidence="16">The sequence shown here is derived from an EMBL/GenBank/DDBJ whole genome shotgun (WGS) entry which is preliminary data.</text>
</comment>
<dbReference type="PANTHER" id="PTHR43808:SF31">
    <property type="entry name" value="N-ACETYL-L-CITRULLINE DEACETYLASE"/>
    <property type="match status" value="1"/>
</dbReference>
<comment type="catalytic activity">
    <reaction evidence="13">
        <text>N-succinyl-(2S,6S)-2,6-diaminopimelate + H2O = (2S,6S)-2,6-diaminopimelate + succinate</text>
        <dbReference type="Rhea" id="RHEA:22608"/>
        <dbReference type="ChEBI" id="CHEBI:15377"/>
        <dbReference type="ChEBI" id="CHEBI:30031"/>
        <dbReference type="ChEBI" id="CHEBI:57609"/>
        <dbReference type="ChEBI" id="CHEBI:58087"/>
        <dbReference type="EC" id="3.5.1.18"/>
    </reaction>
</comment>